<reference evidence="6 7" key="1">
    <citation type="submission" date="2016-12" db="EMBL/GenBank/DDBJ databases">
        <title>Genomic comparison of strains in the 'Actinomyces naeslundii' group.</title>
        <authorList>
            <person name="Mughal S.R."/>
            <person name="Do T."/>
            <person name="Gilbert S.C."/>
            <person name="Witherden E.A."/>
            <person name="Didelot X."/>
            <person name="Beighton D."/>
        </authorList>
    </citation>
    <scope>NUCLEOTIDE SEQUENCE [LARGE SCALE GENOMIC DNA]</scope>
    <source>
        <strain evidence="6 7">S64C</strain>
    </source>
</reference>
<organism evidence="6 7">
    <name type="scientific">Actinomyces oris</name>
    <dbReference type="NCBI Taxonomy" id="544580"/>
    <lineage>
        <taxon>Bacteria</taxon>
        <taxon>Bacillati</taxon>
        <taxon>Actinomycetota</taxon>
        <taxon>Actinomycetes</taxon>
        <taxon>Actinomycetales</taxon>
        <taxon>Actinomycetaceae</taxon>
        <taxon>Actinomyces</taxon>
    </lineage>
</organism>
<dbReference type="InterPro" id="IPR029060">
    <property type="entry name" value="PIN-like_dom_sf"/>
</dbReference>
<proteinExistence type="predicted"/>
<dbReference type="AlphaFoldDB" id="A0A1Q8I055"/>
<dbReference type="EMBL" id="MSGO01000036">
    <property type="protein sequence ID" value="OLL14473.1"/>
    <property type="molecule type" value="Genomic_DNA"/>
</dbReference>
<keyword evidence="2" id="KW-0479">Metal-binding</keyword>
<dbReference type="GO" id="GO:0004518">
    <property type="term" value="F:nuclease activity"/>
    <property type="evidence" value="ECO:0007669"/>
    <property type="project" value="UniProtKB-KW"/>
</dbReference>
<evidence type="ECO:0000256" key="3">
    <source>
        <dbReference type="ARBA" id="ARBA00022801"/>
    </source>
</evidence>
<dbReference type="Gene3D" id="3.40.50.1010">
    <property type="entry name" value="5'-nuclease"/>
    <property type="match status" value="1"/>
</dbReference>
<keyword evidence="4" id="KW-0460">Magnesium</keyword>
<gene>
    <name evidence="6" type="ORF">BKH32_08330</name>
</gene>
<keyword evidence="3" id="KW-0378">Hydrolase</keyword>
<dbReference type="InterPro" id="IPR002716">
    <property type="entry name" value="PIN_dom"/>
</dbReference>
<evidence type="ECO:0000313" key="7">
    <source>
        <dbReference type="Proteomes" id="UP000185736"/>
    </source>
</evidence>
<feature type="domain" description="PIN" evidence="5">
    <location>
        <begin position="14"/>
        <end position="119"/>
    </location>
</feature>
<protein>
    <submittedName>
        <fullName evidence="6">Twitching motility protein PilT</fullName>
    </submittedName>
</protein>
<dbReference type="GO" id="GO:0016787">
    <property type="term" value="F:hydrolase activity"/>
    <property type="evidence" value="ECO:0007669"/>
    <property type="project" value="UniProtKB-KW"/>
</dbReference>
<dbReference type="SUPFAM" id="SSF88723">
    <property type="entry name" value="PIN domain-like"/>
    <property type="match status" value="1"/>
</dbReference>
<evidence type="ECO:0000256" key="4">
    <source>
        <dbReference type="ARBA" id="ARBA00022842"/>
    </source>
</evidence>
<comment type="caution">
    <text evidence="6">The sequence shown here is derived from an EMBL/GenBank/DDBJ whole genome shotgun (WGS) entry which is preliminary data.</text>
</comment>
<evidence type="ECO:0000259" key="5">
    <source>
        <dbReference type="Pfam" id="PF01850"/>
    </source>
</evidence>
<dbReference type="Proteomes" id="UP000185736">
    <property type="component" value="Unassembled WGS sequence"/>
</dbReference>
<evidence type="ECO:0000256" key="2">
    <source>
        <dbReference type="ARBA" id="ARBA00022723"/>
    </source>
</evidence>
<name>A0A1Q8I055_9ACTO</name>
<evidence type="ECO:0000313" key="6">
    <source>
        <dbReference type="EMBL" id="OLL14473.1"/>
    </source>
</evidence>
<dbReference type="GO" id="GO:0046872">
    <property type="term" value="F:metal ion binding"/>
    <property type="evidence" value="ECO:0007669"/>
    <property type="project" value="UniProtKB-KW"/>
</dbReference>
<accession>A0A1Q8I055</accession>
<evidence type="ECO:0000256" key="1">
    <source>
        <dbReference type="ARBA" id="ARBA00022722"/>
    </source>
</evidence>
<keyword evidence="1" id="KW-0540">Nuclease</keyword>
<sequence length="133" mass="13912">MTAAGRKGVKGLTLDTGALLALERGDSRIRALLRRALEAGLPLSVPAGVVAQAWRGGPRQARVARLLADPSVHVAPLDDMTARAVGLLCGRSGHRDIVDVHVALLAEEQGHTVVTSDPEDLSAVHPDLPLITV</sequence>
<dbReference type="RefSeq" id="WP_075249502.1">
    <property type="nucleotide sequence ID" value="NZ_MSGO01000036.1"/>
</dbReference>
<dbReference type="Pfam" id="PF01850">
    <property type="entry name" value="PIN"/>
    <property type="match status" value="1"/>
</dbReference>